<evidence type="ECO:0000313" key="1">
    <source>
        <dbReference type="EMBL" id="KAF2192700.1"/>
    </source>
</evidence>
<evidence type="ECO:0008006" key="3">
    <source>
        <dbReference type="Google" id="ProtNLM"/>
    </source>
</evidence>
<dbReference type="AlphaFoldDB" id="A0A6A6ERJ5"/>
<evidence type="ECO:0000313" key="2">
    <source>
        <dbReference type="Proteomes" id="UP000800200"/>
    </source>
</evidence>
<keyword evidence="2" id="KW-1185">Reference proteome</keyword>
<protein>
    <recommendedName>
        <fullName evidence="3">NAD(P)-binding protein</fullName>
    </recommendedName>
</protein>
<dbReference type="InterPro" id="IPR036291">
    <property type="entry name" value="NAD(P)-bd_dom_sf"/>
</dbReference>
<dbReference type="EMBL" id="ML994615">
    <property type="protein sequence ID" value="KAF2192700.1"/>
    <property type="molecule type" value="Genomic_DNA"/>
</dbReference>
<organism evidence="1 2">
    <name type="scientific">Zopfia rhizophila CBS 207.26</name>
    <dbReference type="NCBI Taxonomy" id="1314779"/>
    <lineage>
        <taxon>Eukaryota</taxon>
        <taxon>Fungi</taxon>
        <taxon>Dikarya</taxon>
        <taxon>Ascomycota</taxon>
        <taxon>Pezizomycotina</taxon>
        <taxon>Dothideomycetes</taxon>
        <taxon>Dothideomycetes incertae sedis</taxon>
        <taxon>Zopfiaceae</taxon>
        <taxon>Zopfia</taxon>
    </lineage>
</organism>
<dbReference type="SUPFAM" id="SSF51735">
    <property type="entry name" value="NAD(P)-binding Rossmann-fold domains"/>
    <property type="match status" value="1"/>
</dbReference>
<name>A0A6A6ERJ5_9PEZI</name>
<dbReference type="Proteomes" id="UP000800200">
    <property type="component" value="Unassembled WGS sequence"/>
</dbReference>
<reference evidence="1" key="1">
    <citation type="journal article" date="2020" name="Stud. Mycol.">
        <title>101 Dothideomycetes genomes: a test case for predicting lifestyles and emergence of pathogens.</title>
        <authorList>
            <person name="Haridas S."/>
            <person name="Albert R."/>
            <person name="Binder M."/>
            <person name="Bloem J."/>
            <person name="Labutti K."/>
            <person name="Salamov A."/>
            <person name="Andreopoulos B."/>
            <person name="Baker S."/>
            <person name="Barry K."/>
            <person name="Bills G."/>
            <person name="Bluhm B."/>
            <person name="Cannon C."/>
            <person name="Castanera R."/>
            <person name="Culley D."/>
            <person name="Daum C."/>
            <person name="Ezra D."/>
            <person name="Gonzalez J."/>
            <person name="Henrissat B."/>
            <person name="Kuo A."/>
            <person name="Liang C."/>
            <person name="Lipzen A."/>
            <person name="Lutzoni F."/>
            <person name="Magnuson J."/>
            <person name="Mondo S."/>
            <person name="Nolan M."/>
            <person name="Ohm R."/>
            <person name="Pangilinan J."/>
            <person name="Park H.-J."/>
            <person name="Ramirez L."/>
            <person name="Alfaro M."/>
            <person name="Sun H."/>
            <person name="Tritt A."/>
            <person name="Yoshinaga Y."/>
            <person name="Zwiers L.-H."/>
            <person name="Turgeon B."/>
            <person name="Goodwin S."/>
            <person name="Spatafora J."/>
            <person name="Crous P."/>
            <person name="Grigoriev I."/>
        </authorList>
    </citation>
    <scope>NUCLEOTIDE SEQUENCE</scope>
    <source>
        <strain evidence="1">CBS 207.26</strain>
    </source>
</reference>
<dbReference type="OrthoDB" id="2735536at2759"/>
<gene>
    <name evidence="1" type="ORF">K469DRAFT_731169</name>
</gene>
<accession>A0A6A6ERJ5</accession>
<dbReference type="Gene3D" id="3.40.50.720">
    <property type="entry name" value="NAD(P)-binding Rossmann-like Domain"/>
    <property type="match status" value="1"/>
</dbReference>
<sequence length="281" mass="30297">MSTMEAETSMISILQSALKAVFCASQRQGKILCLITGSSGHLGFWVIVDALEAVLAALSIRELNPGSRLQFVVIPDILIDGAYDEAIQGATYAIHITSPLASVYKEGDDMGEVFIESAMDCITSSVAAITPFKDLASRTSETVWDENSRIPLDPPPYTNAFESYSAGKLKAFNDTEAWVEKQKPAFDVVHIFPSYIICDSTHASGCALAHVKALDSRGPGNQGYILSSAGLEFAAAMENGRLANNGKVFTLPERVDERKSETALGMKYIGFSKSRKAAGFH</sequence>
<proteinExistence type="predicted"/>